<keyword evidence="3" id="KW-1185">Reference proteome</keyword>
<evidence type="ECO:0000256" key="1">
    <source>
        <dbReference type="SAM" id="MobiDB-lite"/>
    </source>
</evidence>
<dbReference type="Proteomes" id="UP001216218">
    <property type="component" value="Segment"/>
</dbReference>
<dbReference type="Pfam" id="PF25622">
    <property type="entry name" value="Phi29_MCP"/>
    <property type="match status" value="1"/>
</dbReference>
<name>A0AAE9LVL7_9CAUD</name>
<dbReference type="EMBL" id="ON366412">
    <property type="protein sequence ID" value="USL89543.1"/>
    <property type="molecule type" value="Genomic_DNA"/>
</dbReference>
<evidence type="ECO:0000313" key="3">
    <source>
        <dbReference type="Proteomes" id="UP001216218"/>
    </source>
</evidence>
<gene>
    <name evidence="2" type="ORF">vBBcePLY3_00032</name>
</gene>
<organism evidence="2 3">
    <name type="scientific">Bacillus phage vB_BceP_LY3</name>
    <dbReference type="NCBI Taxonomy" id="2950458"/>
    <lineage>
        <taxon>Viruses</taxon>
        <taxon>Duplodnaviria</taxon>
        <taxon>Heunggongvirae</taxon>
        <taxon>Uroviricota</taxon>
        <taxon>Caudoviricetes</taxon>
        <taxon>Salasmaviridae</taxon>
        <taxon>Northropvirinae</taxon>
        <taxon>Layangcvirus</taxon>
        <taxon>Layangcvirus LY3</taxon>
    </lineage>
</organism>
<accession>A0AAE9LVL7</accession>
<feature type="region of interest" description="Disordered" evidence="1">
    <location>
        <begin position="367"/>
        <end position="392"/>
    </location>
</feature>
<sequence length="442" mass="49394">MAKIQMKEVNAMLGSETTAETLNLIRNELGGAYAKAVPIATERNIGEVGIGINSNPEHRNSFLNQLVDRIGLVVIKHKSMNNPLGKFKRGQMPLGYTIEEIYTDITKAKKFDPTDAESTVFKREIPDTKAFFHQRNREQFYEQTISQAELKSAFVSYANLDNFVTGIFEALYNSAEVDEYYWMRELIDNYHEKKFFHHVKVDAPTTPETSRAFVKKLRAMVRKLTLGMGSRKYNHTGVHTRSEMEGLHLFITADTEAEIDVDVLAVAFNMNKTDFLSKVTVIDEFEHEDIQAVLVDEEWFMCYDNNIEMTNIYNPKGLYWNYYYHIWQTLSCSTMENAVVFSTEDAPTPVTPKATIDPKTASVKAGESVTFSGTTEGEGEVTEKTYSVSGGTKAGTKIDSATGKLDVDATEEEGADKLTVTFSAKVGGVAVSDTAKVTVTAP</sequence>
<protein>
    <submittedName>
        <fullName evidence="2">Major capsid protein</fullName>
    </submittedName>
</protein>
<proteinExistence type="predicted"/>
<evidence type="ECO:0000313" key="2">
    <source>
        <dbReference type="EMBL" id="USL89543.1"/>
    </source>
</evidence>
<reference evidence="2" key="1">
    <citation type="submission" date="2022-04" db="EMBL/GenBank/DDBJ databases">
        <authorList>
            <person name="Yang M."/>
            <person name="Tan S."/>
        </authorList>
    </citation>
    <scope>NUCLEOTIDE SEQUENCE</scope>
</reference>